<evidence type="ECO:0000313" key="2">
    <source>
        <dbReference type="Proteomes" id="UP000019918"/>
    </source>
</evidence>
<dbReference type="AlphaFoldDB" id="A0A014NU88"/>
<dbReference type="RefSeq" id="WP_034932793.1">
    <property type="nucleotide sequence ID" value="NZ_JFHN01000009.1"/>
</dbReference>
<proteinExistence type="predicted"/>
<protein>
    <submittedName>
        <fullName evidence="1">Uncharacterized protein</fullName>
    </submittedName>
</protein>
<dbReference type="STRING" id="69222.BG55_22970"/>
<dbReference type="EMBL" id="JFHN01000009">
    <property type="protein sequence ID" value="EXU77410.1"/>
    <property type="molecule type" value="Genomic_DNA"/>
</dbReference>
<evidence type="ECO:0000313" key="1">
    <source>
        <dbReference type="EMBL" id="EXU77410.1"/>
    </source>
</evidence>
<reference evidence="1 2" key="1">
    <citation type="submission" date="2014-02" db="EMBL/GenBank/DDBJ databases">
        <title>Draft genome of Erwinia mallotivora strain BT-MARDI, a papaya dieback pathogen.</title>
        <authorList>
            <person name="Redzuan R."/>
            <person name="Abu Bakar N."/>
            <person name="Badrun R."/>
            <person name="Mohd Raih M.F."/>
            <person name="Rozano L."/>
            <person name="Mat Amin N."/>
        </authorList>
    </citation>
    <scope>NUCLEOTIDE SEQUENCE [LARGE SCALE GENOMIC DNA]</scope>
    <source>
        <strain evidence="1 2">BT-MARDI</strain>
    </source>
</reference>
<dbReference type="OrthoDB" id="6534019at2"/>
<keyword evidence="2" id="KW-1185">Reference proteome</keyword>
<name>A0A014NU88_9GAMM</name>
<dbReference type="Proteomes" id="UP000019918">
    <property type="component" value="Unassembled WGS sequence"/>
</dbReference>
<sequence length="355" mass="40569">MNLEMSDAFPVASAYTEEEMQQRFWKCLYTSAPEEMLNYWVVLSQSLKPAEINAVDFPAVSLTNIGRYLTTDNSPYLEVWVGYEHCQWEMNASDWLFKKLALMGERVLQRRFTGKPSGNGIFADVLTVRKHESGDEVISRYTVQKDYNPQQGGGNYFLLKASCASHDYAALLNDIYITAVNWDLSHRSNLAMAELLSTVDLNKHGTLKIPASWKARALAVNRLVIEHTIENINYGVINLYFYPMADFPSAGHVYDKASERFHQPENGLTLTANEIEPLPNEINEASGAVFETCSGEIYSEKEKMRAFYQMYIFNQSGMWCYAELVGRQRNAQDYHFEINKRCMEIILSTISIGKE</sequence>
<comment type="caution">
    <text evidence="1">The sequence shown here is derived from an EMBL/GenBank/DDBJ whole genome shotgun (WGS) entry which is preliminary data.</text>
</comment>
<accession>A0A014NU88</accession>
<gene>
    <name evidence="1" type="ORF">BG55_22970</name>
</gene>
<dbReference type="PATRIC" id="fig|69222.5.peg.15"/>
<organism evidence="1 2">
    <name type="scientific">Erwinia mallotivora</name>
    <dbReference type="NCBI Taxonomy" id="69222"/>
    <lineage>
        <taxon>Bacteria</taxon>
        <taxon>Pseudomonadati</taxon>
        <taxon>Pseudomonadota</taxon>
        <taxon>Gammaproteobacteria</taxon>
        <taxon>Enterobacterales</taxon>
        <taxon>Erwiniaceae</taxon>
        <taxon>Erwinia</taxon>
    </lineage>
</organism>